<evidence type="ECO:0000259" key="1">
    <source>
        <dbReference type="Pfam" id="PF00561"/>
    </source>
</evidence>
<dbReference type="AlphaFoldDB" id="A0A7W6NZ61"/>
<evidence type="ECO:0000313" key="3">
    <source>
        <dbReference type="Proteomes" id="UP000557392"/>
    </source>
</evidence>
<dbReference type="RefSeq" id="WP_183999636.1">
    <property type="nucleotide sequence ID" value="NZ_JACIEH010000003.1"/>
</dbReference>
<keyword evidence="3" id="KW-1185">Reference proteome</keyword>
<evidence type="ECO:0000313" key="2">
    <source>
        <dbReference type="EMBL" id="MBB4100329.1"/>
    </source>
</evidence>
<sequence>MIPRTAADPPPGLAFALEPARAALTIAQLTAFRIAGLPRGDGRPVLVSPGLCNTDRSNFVLRTMLRRLGYRPYPWTLGRNFGVRTVGPECEKLIARVEAIHAETGEKVTLVGISLGGVMSRIVAHRRPDLVRAVLTISSPFAGPPSATNVWRPFQLLTGEKITDPVVTRRLEEAARPLPMPSAAIWSRSDGFVNGLICREGEGAECRAVEVRSSHLFVQMKPQVLRAVAEILGGWV</sequence>
<dbReference type="EMBL" id="JACIEH010000003">
    <property type="protein sequence ID" value="MBB4100329.1"/>
    <property type="molecule type" value="Genomic_DNA"/>
</dbReference>
<dbReference type="Pfam" id="PF00561">
    <property type="entry name" value="Abhydrolase_1"/>
    <property type="match status" value="1"/>
</dbReference>
<comment type="caution">
    <text evidence="2">The sequence shown here is derived from an EMBL/GenBank/DDBJ whole genome shotgun (WGS) entry which is preliminary data.</text>
</comment>
<feature type="domain" description="AB hydrolase-1" evidence="1">
    <location>
        <begin position="106"/>
        <end position="155"/>
    </location>
</feature>
<dbReference type="Proteomes" id="UP000557392">
    <property type="component" value="Unassembled WGS sequence"/>
</dbReference>
<protein>
    <submittedName>
        <fullName evidence="2">Pimeloyl-ACP methyl ester carboxylesterase</fullName>
    </submittedName>
</protein>
<dbReference type="InterPro" id="IPR029058">
    <property type="entry name" value="AB_hydrolase_fold"/>
</dbReference>
<accession>A0A7W6NZ61</accession>
<gene>
    <name evidence="2" type="ORF">GGR46_003901</name>
</gene>
<organism evidence="2 3">
    <name type="scientific">Sphingomonas kyeonggiensis</name>
    <dbReference type="NCBI Taxonomy" id="1268553"/>
    <lineage>
        <taxon>Bacteria</taxon>
        <taxon>Pseudomonadati</taxon>
        <taxon>Pseudomonadota</taxon>
        <taxon>Alphaproteobacteria</taxon>
        <taxon>Sphingomonadales</taxon>
        <taxon>Sphingomonadaceae</taxon>
        <taxon>Sphingomonas</taxon>
    </lineage>
</organism>
<proteinExistence type="predicted"/>
<name>A0A7W6NZ61_9SPHN</name>
<dbReference type="Gene3D" id="3.40.50.1820">
    <property type="entry name" value="alpha/beta hydrolase"/>
    <property type="match status" value="1"/>
</dbReference>
<dbReference type="InterPro" id="IPR000073">
    <property type="entry name" value="AB_hydrolase_1"/>
</dbReference>
<dbReference type="SUPFAM" id="SSF53474">
    <property type="entry name" value="alpha/beta-Hydrolases"/>
    <property type="match status" value="1"/>
</dbReference>
<reference evidence="2 3" key="1">
    <citation type="submission" date="2020-08" db="EMBL/GenBank/DDBJ databases">
        <title>Genomic Encyclopedia of Type Strains, Phase IV (KMG-IV): sequencing the most valuable type-strain genomes for metagenomic binning, comparative biology and taxonomic classification.</title>
        <authorList>
            <person name="Goeker M."/>
        </authorList>
    </citation>
    <scope>NUCLEOTIDE SEQUENCE [LARGE SCALE GENOMIC DNA]</scope>
    <source>
        <strain evidence="2 3">DSM 101806</strain>
    </source>
</reference>